<gene>
    <name evidence="1" type="ORF">Bhyg_17144</name>
</gene>
<dbReference type="OrthoDB" id="5797993at2759"/>
<reference evidence="1" key="1">
    <citation type="submission" date="2022-07" db="EMBL/GenBank/DDBJ databases">
        <authorList>
            <person name="Trinca V."/>
            <person name="Uliana J.V.C."/>
            <person name="Torres T.T."/>
            <person name="Ward R.J."/>
            <person name="Monesi N."/>
        </authorList>
    </citation>
    <scope>NUCLEOTIDE SEQUENCE</scope>
    <source>
        <strain evidence="1">HSMRA1968</strain>
        <tissue evidence="1">Whole embryos</tissue>
    </source>
</reference>
<organism evidence="1 2">
    <name type="scientific">Pseudolycoriella hygida</name>
    <dbReference type="NCBI Taxonomy" id="35572"/>
    <lineage>
        <taxon>Eukaryota</taxon>
        <taxon>Metazoa</taxon>
        <taxon>Ecdysozoa</taxon>
        <taxon>Arthropoda</taxon>
        <taxon>Hexapoda</taxon>
        <taxon>Insecta</taxon>
        <taxon>Pterygota</taxon>
        <taxon>Neoptera</taxon>
        <taxon>Endopterygota</taxon>
        <taxon>Diptera</taxon>
        <taxon>Nematocera</taxon>
        <taxon>Sciaroidea</taxon>
        <taxon>Sciaridae</taxon>
        <taxon>Pseudolycoriella</taxon>
    </lineage>
</organism>
<protein>
    <submittedName>
        <fullName evidence="1">Uncharacterized protein</fullName>
    </submittedName>
</protein>
<evidence type="ECO:0000313" key="1">
    <source>
        <dbReference type="EMBL" id="KAJ6625048.1"/>
    </source>
</evidence>
<proteinExistence type="predicted"/>
<dbReference type="PANTHER" id="PTHR37962:SF2">
    <property type="entry name" value="MALE STERILE (3) 76CA"/>
    <property type="match status" value="1"/>
</dbReference>
<comment type="caution">
    <text evidence="1">The sequence shown here is derived from an EMBL/GenBank/DDBJ whole genome shotgun (WGS) entry which is preliminary data.</text>
</comment>
<name>A0A9Q0MIY8_9DIPT</name>
<accession>A0A9Q0MIY8</accession>
<dbReference type="AlphaFoldDB" id="A0A9Q0MIY8"/>
<keyword evidence="2" id="KW-1185">Reference proteome</keyword>
<dbReference type="EMBL" id="WJQU01003407">
    <property type="protein sequence ID" value="KAJ6625048.1"/>
    <property type="molecule type" value="Genomic_DNA"/>
</dbReference>
<dbReference type="Proteomes" id="UP001151699">
    <property type="component" value="Unassembled WGS sequence"/>
</dbReference>
<dbReference type="PANTHER" id="PTHR37962">
    <property type="entry name" value="MALE STERILE (3) 76CA"/>
    <property type="match status" value="1"/>
</dbReference>
<evidence type="ECO:0000313" key="2">
    <source>
        <dbReference type="Proteomes" id="UP001151699"/>
    </source>
</evidence>
<sequence length="214" mass="24164">MLLVACKIQTHQIQVKMQAVNDQAPSQLVNVFAESILDGNAIYCNMSSVNKSVDVNLSIPEAIHAVKTAKPFSSGLREWVYASIQLFHSKNGMSESIFNGFTEGLNRWKRCKSVSKANNLFAVLIAPKQSILIVFDECSSTVTIFDSHEHFDTHGSVIAQTEIANLSTLCFFIERLYFDVHESCPYEMELSFLERNDENPLIYIRKFIPFTSPD</sequence>